<feature type="transmembrane region" description="Helical" evidence="1">
    <location>
        <begin position="110"/>
        <end position="131"/>
    </location>
</feature>
<sequence>MPNTAILFIGFLAIAWYYYCIIYIGFLHPVAQDGSQAFREFVKLSIPALSGTLATFVGMVLCLKPLETLNGVPAVTMFGWAACLAYVVSLILAVYAWSKNGDRTDPVIIGLAKLLLGLFGGALAVALNVTAK</sequence>
<evidence type="ECO:0000256" key="1">
    <source>
        <dbReference type="SAM" id="Phobius"/>
    </source>
</evidence>
<name>A0A518DTH0_9BACT</name>
<dbReference type="Proteomes" id="UP000317648">
    <property type="component" value="Chromosome"/>
</dbReference>
<dbReference type="RefSeq" id="WP_145053908.1">
    <property type="nucleotide sequence ID" value="NZ_CP036433.1"/>
</dbReference>
<feature type="transmembrane region" description="Helical" evidence="1">
    <location>
        <begin position="6"/>
        <end position="26"/>
    </location>
</feature>
<evidence type="ECO:0000313" key="3">
    <source>
        <dbReference type="Proteomes" id="UP000317648"/>
    </source>
</evidence>
<gene>
    <name evidence="2" type="ORF">Pla8534_29510</name>
</gene>
<dbReference type="EMBL" id="CP036433">
    <property type="protein sequence ID" value="QDU95139.1"/>
    <property type="molecule type" value="Genomic_DNA"/>
</dbReference>
<reference evidence="2 3" key="1">
    <citation type="submission" date="2019-02" db="EMBL/GenBank/DDBJ databases">
        <title>Deep-cultivation of Planctomycetes and their phenomic and genomic characterization uncovers novel biology.</title>
        <authorList>
            <person name="Wiegand S."/>
            <person name="Jogler M."/>
            <person name="Boedeker C."/>
            <person name="Pinto D."/>
            <person name="Vollmers J."/>
            <person name="Rivas-Marin E."/>
            <person name="Kohn T."/>
            <person name="Peeters S.H."/>
            <person name="Heuer A."/>
            <person name="Rast P."/>
            <person name="Oberbeckmann S."/>
            <person name="Bunk B."/>
            <person name="Jeske O."/>
            <person name="Meyerdierks A."/>
            <person name="Storesund J.E."/>
            <person name="Kallscheuer N."/>
            <person name="Luecker S."/>
            <person name="Lage O.M."/>
            <person name="Pohl T."/>
            <person name="Merkel B.J."/>
            <person name="Hornburger P."/>
            <person name="Mueller R.-W."/>
            <person name="Bruemmer F."/>
            <person name="Labrenz M."/>
            <person name="Spormann A.M."/>
            <person name="Op den Camp H."/>
            <person name="Overmann J."/>
            <person name="Amann R."/>
            <person name="Jetten M.S.M."/>
            <person name="Mascher T."/>
            <person name="Medema M.H."/>
            <person name="Devos D.P."/>
            <person name="Kaster A.-K."/>
            <person name="Ovreas L."/>
            <person name="Rohde M."/>
            <person name="Galperin M.Y."/>
            <person name="Jogler C."/>
        </authorList>
    </citation>
    <scope>NUCLEOTIDE SEQUENCE [LARGE SCALE GENOMIC DNA]</scope>
    <source>
        <strain evidence="2 3">Pla85_3_4</strain>
    </source>
</reference>
<proteinExistence type="predicted"/>
<protein>
    <recommendedName>
        <fullName evidence="4">DUF1761 domain-containing protein</fullName>
    </recommendedName>
</protein>
<keyword evidence="1" id="KW-1133">Transmembrane helix</keyword>
<keyword evidence="3" id="KW-1185">Reference proteome</keyword>
<feature type="transmembrane region" description="Helical" evidence="1">
    <location>
        <begin position="46"/>
        <end position="66"/>
    </location>
</feature>
<accession>A0A518DTH0</accession>
<organism evidence="2 3">
    <name type="scientific">Lignipirellula cremea</name>
    <dbReference type="NCBI Taxonomy" id="2528010"/>
    <lineage>
        <taxon>Bacteria</taxon>
        <taxon>Pseudomonadati</taxon>
        <taxon>Planctomycetota</taxon>
        <taxon>Planctomycetia</taxon>
        <taxon>Pirellulales</taxon>
        <taxon>Pirellulaceae</taxon>
        <taxon>Lignipirellula</taxon>
    </lineage>
</organism>
<keyword evidence="1" id="KW-0812">Transmembrane</keyword>
<evidence type="ECO:0000313" key="2">
    <source>
        <dbReference type="EMBL" id="QDU95139.1"/>
    </source>
</evidence>
<keyword evidence="1" id="KW-0472">Membrane</keyword>
<dbReference type="KEGG" id="lcre:Pla8534_29510"/>
<feature type="transmembrane region" description="Helical" evidence="1">
    <location>
        <begin position="78"/>
        <end position="98"/>
    </location>
</feature>
<evidence type="ECO:0008006" key="4">
    <source>
        <dbReference type="Google" id="ProtNLM"/>
    </source>
</evidence>
<dbReference type="AlphaFoldDB" id="A0A518DTH0"/>